<dbReference type="Pfam" id="PF00563">
    <property type="entry name" value="EAL"/>
    <property type="match status" value="1"/>
</dbReference>
<protein>
    <submittedName>
        <fullName evidence="4">Bifunctional diguanylate cyclase/phosphodiesterase</fullName>
    </submittedName>
</protein>
<evidence type="ECO:0000256" key="1">
    <source>
        <dbReference type="ARBA" id="ARBA00001946"/>
    </source>
</evidence>
<dbReference type="Proteomes" id="UP000194841">
    <property type="component" value="Unassembled WGS sequence"/>
</dbReference>
<dbReference type="InterPro" id="IPR029787">
    <property type="entry name" value="Nucleotide_cyclase"/>
</dbReference>
<dbReference type="CDD" id="cd01948">
    <property type="entry name" value="EAL"/>
    <property type="match status" value="1"/>
</dbReference>
<name>A0A244CX07_PSEDV</name>
<dbReference type="FunFam" id="3.30.70.270:FF:000001">
    <property type="entry name" value="Diguanylate cyclase domain protein"/>
    <property type="match status" value="1"/>
</dbReference>
<dbReference type="InterPro" id="IPR029016">
    <property type="entry name" value="GAF-like_dom_sf"/>
</dbReference>
<dbReference type="InterPro" id="IPR050706">
    <property type="entry name" value="Cyclic-di-GMP_PDE-like"/>
</dbReference>
<feature type="domain" description="EAL" evidence="2">
    <location>
        <begin position="534"/>
        <end position="787"/>
    </location>
</feature>
<comment type="cofactor">
    <cofactor evidence="1">
        <name>Mg(2+)</name>
        <dbReference type="ChEBI" id="CHEBI:18420"/>
    </cofactor>
</comment>
<dbReference type="AlphaFoldDB" id="A0A244CX07"/>
<keyword evidence="5" id="KW-1185">Reference proteome</keyword>
<dbReference type="InterPro" id="IPR003018">
    <property type="entry name" value="GAF"/>
</dbReference>
<dbReference type="SMART" id="SM00267">
    <property type="entry name" value="GGDEF"/>
    <property type="match status" value="1"/>
</dbReference>
<dbReference type="PROSITE" id="PS50887">
    <property type="entry name" value="GGDEF"/>
    <property type="match status" value="1"/>
</dbReference>
<dbReference type="InterPro" id="IPR035919">
    <property type="entry name" value="EAL_sf"/>
</dbReference>
<dbReference type="SUPFAM" id="SSF141868">
    <property type="entry name" value="EAL domain-like"/>
    <property type="match status" value="1"/>
</dbReference>
<sequence length="787" mass="88610">MSNDLPELQQKSQQLSIINRFSLSLIEINELDELFHYVTTEVVSQLGFVDCVIYLCDYSRQVLTQVAARGDKSADEDYIIAQQQIPLNAGITGYVAKTGLPLLIDDVSNDPRYLADSRPALSELCVPLIYNHQVLGVIDCEHPLTHYFTDEHLEILTTVASMLSAKINQCHTLIDLKQTVQQLNQAQTLEKGMLQIASLTYESADVDLFYQDLHHIVKSLINAQNLFIALYEKKTGILEIPYIVEAGVRNTAQKRFNTKQFSNTASVYLIKSNRSMLLNQADYLSHIEQGHFELVGGLPHSWLGVPFEVNNAYNGIVVVQSYDEQYQYTQHDLDILTYISRQISLAINRELARQSLEHKVMHDELTGLANRALLIDRFNQAISRFSRQSNHSMHALLYLDFDRFKIINDTLGHQVGDKFLIEICAIIQSCIRQIDTLARLGGDEFAILVEDIQSTHEVESLVKRIQKALEDPIEIDGNLLQGSTSIGVAFACHETDVAYKILQRADAAMYEAKSLGRGQVQFFSESMRQKLKGAALLETDIQRAIQHNEFELYYQPIFRIADGSVAAFEALVRWHHPDKGFVTPDSFIPVAEDSGLIMQLDLHLLEQAAKQLQCWQKTIKTPFRITVNVSSRHFANLDFVSFIDNLYQSYQLKPGSLCIEITESGLIANLSLATKIIEGLAPHQVKLCLDDFGTGYSALGYLHQLPIHVLKIDKSFIDNLKDGKNNPLVEAILTLAVSLELDVVAEGIEQQSQLDVLKQTNCDYGQGFLVAKPMPAAEAILYLNEHK</sequence>
<dbReference type="Pfam" id="PF01590">
    <property type="entry name" value="GAF"/>
    <property type="match status" value="1"/>
</dbReference>
<accession>A0A244CX07</accession>
<dbReference type="SUPFAM" id="SSF55781">
    <property type="entry name" value="GAF domain-like"/>
    <property type="match status" value="2"/>
</dbReference>
<dbReference type="SUPFAM" id="SSF55073">
    <property type="entry name" value="Nucleotide cyclase"/>
    <property type="match status" value="1"/>
</dbReference>
<dbReference type="Pfam" id="PF00990">
    <property type="entry name" value="GGDEF"/>
    <property type="match status" value="1"/>
</dbReference>
<dbReference type="PANTHER" id="PTHR33121:SF70">
    <property type="entry name" value="SIGNALING PROTEIN YKOW"/>
    <property type="match status" value="1"/>
</dbReference>
<feature type="domain" description="GGDEF" evidence="3">
    <location>
        <begin position="392"/>
        <end position="525"/>
    </location>
</feature>
<dbReference type="InterPro" id="IPR000160">
    <property type="entry name" value="GGDEF_dom"/>
</dbReference>
<dbReference type="SMART" id="SM00052">
    <property type="entry name" value="EAL"/>
    <property type="match status" value="1"/>
</dbReference>
<organism evidence="4 5">
    <name type="scientific">Pseudoalteromonas ulvae</name>
    <dbReference type="NCBI Taxonomy" id="107327"/>
    <lineage>
        <taxon>Bacteria</taxon>
        <taxon>Pseudomonadati</taxon>
        <taxon>Pseudomonadota</taxon>
        <taxon>Gammaproteobacteria</taxon>
        <taxon>Alteromonadales</taxon>
        <taxon>Pseudoalteromonadaceae</taxon>
        <taxon>Pseudoalteromonas</taxon>
    </lineage>
</organism>
<evidence type="ECO:0000259" key="2">
    <source>
        <dbReference type="PROSITE" id="PS50883"/>
    </source>
</evidence>
<dbReference type="CDD" id="cd01949">
    <property type="entry name" value="GGDEF"/>
    <property type="match status" value="1"/>
</dbReference>
<dbReference type="SMART" id="SM00065">
    <property type="entry name" value="GAF"/>
    <property type="match status" value="2"/>
</dbReference>
<dbReference type="Gene3D" id="3.30.450.40">
    <property type="match status" value="2"/>
</dbReference>
<dbReference type="NCBIfam" id="TIGR00254">
    <property type="entry name" value="GGDEF"/>
    <property type="match status" value="1"/>
</dbReference>
<evidence type="ECO:0000259" key="3">
    <source>
        <dbReference type="PROSITE" id="PS50887"/>
    </source>
</evidence>
<dbReference type="PROSITE" id="PS50883">
    <property type="entry name" value="EAL"/>
    <property type="match status" value="1"/>
</dbReference>
<dbReference type="InterPro" id="IPR043128">
    <property type="entry name" value="Rev_trsase/Diguanyl_cyclase"/>
</dbReference>
<reference evidence="4 5" key="1">
    <citation type="submission" date="2017-02" db="EMBL/GenBank/DDBJ databases">
        <title>Pseudoalteromonas ulvae TC14 Genome.</title>
        <authorList>
            <person name="Molmeret M."/>
        </authorList>
    </citation>
    <scope>NUCLEOTIDE SEQUENCE [LARGE SCALE GENOMIC DNA]</scope>
    <source>
        <strain evidence="4">TC14</strain>
    </source>
</reference>
<dbReference type="Gene3D" id="3.30.70.270">
    <property type="match status" value="1"/>
</dbReference>
<evidence type="ECO:0000313" key="4">
    <source>
        <dbReference type="EMBL" id="OUL59779.1"/>
    </source>
</evidence>
<evidence type="ECO:0000313" key="5">
    <source>
        <dbReference type="Proteomes" id="UP000194841"/>
    </source>
</evidence>
<gene>
    <name evidence="4" type="ORF">B1199_01395</name>
</gene>
<dbReference type="EMBL" id="MWPV01000001">
    <property type="protein sequence ID" value="OUL59779.1"/>
    <property type="molecule type" value="Genomic_DNA"/>
</dbReference>
<dbReference type="Gene3D" id="3.20.20.450">
    <property type="entry name" value="EAL domain"/>
    <property type="match status" value="1"/>
</dbReference>
<dbReference type="GO" id="GO:0071111">
    <property type="term" value="F:cyclic-guanylate-specific phosphodiesterase activity"/>
    <property type="evidence" value="ECO:0007669"/>
    <property type="project" value="InterPro"/>
</dbReference>
<proteinExistence type="predicted"/>
<dbReference type="PANTHER" id="PTHR33121">
    <property type="entry name" value="CYCLIC DI-GMP PHOSPHODIESTERASE PDEF"/>
    <property type="match status" value="1"/>
</dbReference>
<dbReference type="InterPro" id="IPR001633">
    <property type="entry name" value="EAL_dom"/>
</dbReference>
<comment type="caution">
    <text evidence="4">The sequence shown here is derived from an EMBL/GenBank/DDBJ whole genome shotgun (WGS) entry which is preliminary data.</text>
</comment>